<dbReference type="PROSITE" id="PS00910">
    <property type="entry name" value="UPF0029"/>
    <property type="match status" value="1"/>
</dbReference>
<evidence type="ECO:0000313" key="3">
    <source>
        <dbReference type="EMBL" id="MBO8461098.1"/>
    </source>
</evidence>
<evidence type="ECO:0000256" key="1">
    <source>
        <dbReference type="ARBA" id="ARBA00007665"/>
    </source>
</evidence>
<dbReference type="SUPFAM" id="SSF54980">
    <property type="entry name" value="EF-G C-terminal domain-like"/>
    <property type="match status" value="1"/>
</dbReference>
<dbReference type="Proteomes" id="UP000823641">
    <property type="component" value="Unassembled WGS sequence"/>
</dbReference>
<comment type="similarity">
    <text evidence="1">Belongs to the IMPACT family.</text>
</comment>
<comment type="caution">
    <text evidence="3">The sequence shown here is derived from an EMBL/GenBank/DDBJ whole genome shotgun (WGS) entry which is preliminary data.</text>
</comment>
<dbReference type="PANTHER" id="PTHR16301:SF20">
    <property type="entry name" value="IMPACT FAMILY MEMBER YIGZ"/>
    <property type="match status" value="1"/>
</dbReference>
<dbReference type="InterPro" id="IPR023582">
    <property type="entry name" value="Impact"/>
</dbReference>
<dbReference type="Pfam" id="PF01205">
    <property type="entry name" value="Impact_N"/>
    <property type="match status" value="1"/>
</dbReference>
<dbReference type="Gene3D" id="3.30.230.30">
    <property type="entry name" value="Impact, N-terminal domain"/>
    <property type="match status" value="1"/>
</dbReference>
<feature type="domain" description="Impact N-terminal" evidence="2">
    <location>
        <begin position="19"/>
        <end position="124"/>
    </location>
</feature>
<evidence type="ECO:0000313" key="4">
    <source>
        <dbReference type="Proteomes" id="UP000823641"/>
    </source>
</evidence>
<accession>A0A9D9HWK1</accession>
<reference evidence="3" key="2">
    <citation type="journal article" date="2021" name="PeerJ">
        <title>Extensive microbial diversity within the chicken gut microbiome revealed by metagenomics and culture.</title>
        <authorList>
            <person name="Gilroy R."/>
            <person name="Ravi A."/>
            <person name="Getino M."/>
            <person name="Pursley I."/>
            <person name="Horton D.L."/>
            <person name="Alikhan N.F."/>
            <person name="Baker D."/>
            <person name="Gharbi K."/>
            <person name="Hall N."/>
            <person name="Watson M."/>
            <person name="Adriaenssens E.M."/>
            <person name="Foster-Nyarko E."/>
            <person name="Jarju S."/>
            <person name="Secka A."/>
            <person name="Antonio M."/>
            <person name="Oren A."/>
            <person name="Chaudhuri R.R."/>
            <person name="La Ragione R."/>
            <person name="Hildebrand F."/>
            <person name="Pallen M.J."/>
        </authorList>
    </citation>
    <scope>NUCLEOTIDE SEQUENCE</scope>
    <source>
        <strain evidence="3">G3-3990</strain>
    </source>
</reference>
<dbReference type="InterPro" id="IPR035647">
    <property type="entry name" value="EFG_III/V"/>
</dbReference>
<dbReference type="SUPFAM" id="SSF54211">
    <property type="entry name" value="Ribosomal protein S5 domain 2-like"/>
    <property type="match status" value="1"/>
</dbReference>
<dbReference type="InterPro" id="IPR020569">
    <property type="entry name" value="UPF0029_Impact_CS"/>
</dbReference>
<dbReference type="PANTHER" id="PTHR16301">
    <property type="entry name" value="IMPACT-RELATED"/>
    <property type="match status" value="1"/>
</dbReference>
<dbReference type="InterPro" id="IPR001498">
    <property type="entry name" value="Impact_N"/>
</dbReference>
<reference evidence="3" key="1">
    <citation type="submission" date="2020-10" db="EMBL/GenBank/DDBJ databases">
        <authorList>
            <person name="Gilroy R."/>
        </authorList>
    </citation>
    <scope>NUCLEOTIDE SEQUENCE</scope>
    <source>
        <strain evidence="3">G3-3990</strain>
    </source>
</reference>
<dbReference type="GO" id="GO:0005737">
    <property type="term" value="C:cytoplasm"/>
    <property type="evidence" value="ECO:0007669"/>
    <property type="project" value="TreeGrafter"/>
</dbReference>
<sequence>MAESYLTIKNRSEGLYKEKGSKFLSFAIPVSHIEEIKDILKDYRKEFYDARHVCYAYMLGADRDEFRANDDGEPSGTAGRPILGQINSRNLTNILVIVVRYFGGILLGTGGLIVAYKQAAADALDHAEIEERQVECAHKIHFDYPQMNDVMRVLKEENASITDTQYTDGCTVYFE</sequence>
<dbReference type="InterPro" id="IPR020568">
    <property type="entry name" value="Ribosomal_Su5_D2-typ_SF"/>
</dbReference>
<dbReference type="EMBL" id="JADIMG010000112">
    <property type="protein sequence ID" value="MBO8461098.1"/>
    <property type="molecule type" value="Genomic_DNA"/>
</dbReference>
<dbReference type="InterPro" id="IPR036956">
    <property type="entry name" value="Impact_N_sf"/>
</dbReference>
<proteinExistence type="inferred from homology"/>
<gene>
    <name evidence="3" type="ORF">IAA73_12335</name>
</gene>
<feature type="non-terminal residue" evidence="3">
    <location>
        <position position="175"/>
    </location>
</feature>
<dbReference type="GO" id="GO:0006446">
    <property type="term" value="P:regulation of translational initiation"/>
    <property type="evidence" value="ECO:0007669"/>
    <property type="project" value="TreeGrafter"/>
</dbReference>
<organism evidence="3 4">
    <name type="scientific">Candidatus Gallipaludibacter merdavium</name>
    <dbReference type="NCBI Taxonomy" id="2840839"/>
    <lineage>
        <taxon>Bacteria</taxon>
        <taxon>Pseudomonadati</taxon>
        <taxon>Bacteroidota</taxon>
        <taxon>Bacteroidia</taxon>
        <taxon>Bacteroidales</taxon>
        <taxon>Candidatus Gallipaludibacter</taxon>
    </lineage>
</organism>
<protein>
    <submittedName>
        <fullName evidence="3">YigZ family protein</fullName>
    </submittedName>
</protein>
<evidence type="ECO:0000259" key="2">
    <source>
        <dbReference type="Pfam" id="PF01205"/>
    </source>
</evidence>
<dbReference type="AlphaFoldDB" id="A0A9D9HWK1"/>
<name>A0A9D9HWK1_9BACT</name>